<evidence type="ECO:0000313" key="1">
    <source>
        <dbReference type="EMBL" id="KAJ5171815.1"/>
    </source>
</evidence>
<accession>A0A9W9IAE3</accession>
<evidence type="ECO:0000313" key="2">
    <source>
        <dbReference type="Proteomes" id="UP001146351"/>
    </source>
</evidence>
<sequence length="92" mass="10184">MLEVTKRTCKDGSVKGAEVAAKETNDLYKLTEPLVSVTSQIDHRRMEMEEASSQALVKLSMVVAQIVKPPSKSIQRVMNGGNKNEIRVLLDL</sequence>
<keyword evidence="2" id="KW-1185">Reference proteome</keyword>
<comment type="caution">
    <text evidence="1">The sequence shown here is derived from an EMBL/GenBank/DDBJ whole genome shotgun (WGS) entry which is preliminary data.</text>
</comment>
<reference evidence="1" key="1">
    <citation type="submission" date="2022-11" db="EMBL/GenBank/DDBJ databases">
        <authorList>
            <person name="Petersen C."/>
        </authorList>
    </citation>
    <scope>NUCLEOTIDE SEQUENCE</scope>
    <source>
        <strain evidence="1">IBT 21917</strain>
    </source>
</reference>
<protein>
    <submittedName>
        <fullName evidence="1">Uncharacterized protein</fullName>
    </submittedName>
</protein>
<dbReference type="Proteomes" id="UP001146351">
    <property type="component" value="Unassembled WGS sequence"/>
</dbReference>
<organism evidence="1 2">
    <name type="scientific">Penicillium capsulatum</name>
    <dbReference type="NCBI Taxonomy" id="69766"/>
    <lineage>
        <taxon>Eukaryota</taxon>
        <taxon>Fungi</taxon>
        <taxon>Dikarya</taxon>
        <taxon>Ascomycota</taxon>
        <taxon>Pezizomycotina</taxon>
        <taxon>Eurotiomycetes</taxon>
        <taxon>Eurotiomycetidae</taxon>
        <taxon>Eurotiales</taxon>
        <taxon>Aspergillaceae</taxon>
        <taxon>Penicillium</taxon>
    </lineage>
</organism>
<dbReference type="AlphaFoldDB" id="A0A9W9IAE3"/>
<proteinExistence type="predicted"/>
<dbReference type="EMBL" id="JAPQKO010000003">
    <property type="protein sequence ID" value="KAJ5171815.1"/>
    <property type="molecule type" value="Genomic_DNA"/>
</dbReference>
<reference evidence="1" key="2">
    <citation type="journal article" date="2023" name="IMA Fungus">
        <title>Comparative genomic study of the Penicillium genus elucidates a diverse pangenome and 15 lateral gene transfer events.</title>
        <authorList>
            <person name="Petersen C."/>
            <person name="Sorensen T."/>
            <person name="Nielsen M.R."/>
            <person name="Sondergaard T.E."/>
            <person name="Sorensen J.L."/>
            <person name="Fitzpatrick D.A."/>
            <person name="Frisvad J.C."/>
            <person name="Nielsen K.L."/>
        </authorList>
    </citation>
    <scope>NUCLEOTIDE SEQUENCE</scope>
    <source>
        <strain evidence="1">IBT 21917</strain>
    </source>
</reference>
<gene>
    <name evidence="1" type="ORF">N7492_004408</name>
</gene>
<name>A0A9W9IAE3_9EURO</name>